<dbReference type="PANTHER" id="PTHR13636">
    <property type="entry name" value="TRANSMEMBRANE PROTEIN 258"/>
    <property type="match status" value="1"/>
</dbReference>
<evidence type="ECO:0000256" key="4">
    <source>
        <dbReference type="ARBA" id="ARBA00022989"/>
    </source>
</evidence>
<keyword evidence="3 6" id="KW-0812">Transmembrane</keyword>
<comment type="subcellular location">
    <subcellularLocation>
        <location evidence="1 6">Membrane</location>
        <topology evidence="1 6">Multi-pass membrane protein</topology>
    </subcellularLocation>
</comment>
<keyword evidence="8" id="KW-1185">Reference proteome</keyword>
<dbReference type="Pfam" id="PF05251">
    <property type="entry name" value="Ost5"/>
    <property type="match status" value="1"/>
</dbReference>
<keyword evidence="4 6" id="KW-1133">Transmembrane helix</keyword>
<evidence type="ECO:0000256" key="3">
    <source>
        <dbReference type="ARBA" id="ARBA00022692"/>
    </source>
</evidence>
<organism evidence="7 8">
    <name type="scientific">Oikopleura dioica</name>
    <name type="common">Tunicate</name>
    <dbReference type="NCBI Taxonomy" id="34765"/>
    <lineage>
        <taxon>Eukaryota</taxon>
        <taxon>Metazoa</taxon>
        <taxon>Chordata</taxon>
        <taxon>Tunicata</taxon>
        <taxon>Appendicularia</taxon>
        <taxon>Copelata</taxon>
        <taxon>Oikopleuridae</taxon>
        <taxon>Oikopleura</taxon>
    </lineage>
</organism>
<evidence type="ECO:0000313" key="8">
    <source>
        <dbReference type="Proteomes" id="UP001158576"/>
    </source>
</evidence>
<evidence type="ECO:0000313" key="7">
    <source>
        <dbReference type="EMBL" id="CAG5102867.1"/>
    </source>
</evidence>
<proteinExistence type="inferred from homology"/>
<accession>A0ABN7SK15</accession>
<dbReference type="EMBL" id="OU015566">
    <property type="protein sequence ID" value="CAG5102867.1"/>
    <property type="molecule type" value="Genomic_DNA"/>
</dbReference>
<name>A0ABN7SK15_OIKDI</name>
<sequence>MALSPYNSPIDPSLYSTLAFFLMIAGLGSSAYFFVEQVTKSKNVRSLSKDFSLALVSAIFMGLGMMFTMLTVGIYV</sequence>
<protein>
    <recommendedName>
        <fullName evidence="6">Dolichyl-diphosphooligosaccharide-protein glycosyltransferase subunit TMEM258</fullName>
    </recommendedName>
    <alternativeName>
        <fullName evidence="6">Transmembrane protein 258</fullName>
    </alternativeName>
</protein>
<evidence type="ECO:0000256" key="6">
    <source>
        <dbReference type="RuleBase" id="RU367008"/>
    </source>
</evidence>
<keyword evidence="5 6" id="KW-0472">Membrane</keyword>
<evidence type="ECO:0000256" key="5">
    <source>
        <dbReference type="ARBA" id="ARBA00023136"/>
    </source>
</evidence>
<evidence type="ECO:0000256" key="2">
    <source>
        <dbReference type="ARBA" id="ARBA00009825"/>
    </source>
</evidence>
<comment type="function">
    <text evidence="6">Subunit of the oligosaccharyl transferase (OST) complex that catalyzes the initial transfer of a defined glycan (Glc(3)Man(9)GlcNAc(2) in eukaryotes) from the lipid carrier dolichol-pyrophosphate to an asparagine residue within an Asn-X-Ser/Thr consensus motif in nascent polypeptide chains, the first step in protein N-glycosylation. N-glycosylation occurs cotranslationally and the complex associates with the Sec61 complex at the channel-forming translocon complex that mediates protein translocation across the endoplasmic reticulum (ER). All subunits are required for a maximal enzyme activity.</text>
</comment>
<dbReference type="InterPro" id="IPR007915">
    <property type="entry name" value="TMEM258/Ost5"/>
</dbReference>
<feature type="transmembrane region" description="Helical" evidence="6">
    <location>
        <begin position="14"/>
        <end position="35"/>
    </location>
</feature>
<dbReference type="Proteomes" id="UP001158576">
    <property type="component" value="Chromosome 1"/>
</dbReference>
<gene>
    <name evidence="7" type="ORF">OKIOD_LOCUS9268</name>
</gene>
<reference evidence="7 8" key="1">
    <citation type="submission" date="2021-04" db="EMBL/GenBank/DDBJ databases">
        <authorList>
            <person name="Bliznina A."/>
        </authorList>
    </citation>
    <scope>NUCLEOTIDE SEQUENCE [LARGE SCALE GENOMIC DNA]</scope>
</reference>
<evidence type="ECO:0000256" key="1">
    <source>
        <dbReference type="ARBA" id="ARBA00004141"/>
    </source>
</evidence>
<feature type="transmembrane region" description="Helical" evidence="6">
    <location>
        <begin position="55"/>
        <end position="75"/>
    </location>
</feature>
<comment type="subunit">
    <text evidence="6">Component of the oligosaccharyltransferase (OST) complex.</text>
</comment>
<comment type="similarity">
    <text evidence="2 6">Belongs to the OST5 family.</text>
</comment>